<evidence type="ECO:0000259" key="2">
    <source>
        <dbReference type="PROSITE" id="PS50006"/>
    </source>
</evidence>
<dbReference type="SMART" id="SM00240">
    <property type="entry name" value="FHA"/>
    <property type="match status" value="1"/>
</dbReference>
<dbReference type="VEuPathDB" id="FungiDB:BCV72DRAFT_242196"/>
<sequence length="329" mass="38047">MSDQDGFAVPSLPAKPKSTTNNQPSAPPLRYEKPSWSSEAMFDYKIEMLKGGLSVETVEGPKKEFVTIGRLPICDIQMEHQSISRYHAVIQFNQDGDAFIYDLESAHGTILNKKRINPREYMPLKPGDQLRFGESTRICIFESQKPYDPEAELEEKRRIALEQRIAKAKEEAGIEPEDEGATWGFGEDAIEDEDEEEEEQEKSGDASLLNIEAEKMAFEDAKRRREDLETMYGDDSDEEFYDRTSKKKKKEEKAQTHEELVAKQKQVMLQIQQLEKKIDEKTKEEEAKKDNEEEDLDSYMQRLDKNRNSSEKSLFSLKKELTQLKKVTE</sequence>
<gene>
    <name evidence="3" type="ORF">BCV72DRAFT_242196</name>
</gene>
<feature type="region of interest" description="Disordered" evidence="1">
    <location>
        <begin position="191"/>
        <end position="261"/>
    </location>
</feature>
<dbReference type="InterPro" id="IPR050923">
    <property type="entry name" value="Cell_Proc_Reg/RNA_Proc"/>
</dbReference>
<dbReference type="Proteomes" id="UP000242414">
    <property type="component" value="Unassembled WGS sequence"/>
</dbReference>
<organism evidence="3">
    <name type="scientific">Rhizopus microsporus var. microsporus</name>
    <dbReference type="NCBI Taxonomy" id="86635"/>
    <lineage>
        <taxon>Eukaryota</taxon>
        <taxon>Fungi</taxon>
        <taxon>Fungi incertae sedis</taxon>
        <taxon>Mucoromycota</taxon>
        <taxon>Mucoromycotina</taxon>
        <taxon>Mucoromycetes</taxon>
        <taxon>Mucorales</taxon>
        <taxon>Mucorineae</taxon>
        <taxon>Rhizopodaceae</taxon>
        <taxon>Rhizopus</taxon>
    </lineage>
</organism>
<dbReference type="PROSITE" id="PS50006">
    <property type="entry name" value="FHA_DOMAIN"/>
    <property type="match status" value="1"/>
</dbReference>
<protein>
    <submittedName>
        <fullName evidence="3">SMAD/FHA domain-containing protein</fullName>
    </submittedName>
</protein>
<dbReference type="Gene3D" id="2.60.200.20">
    <property type="match status" value="1"/>
</dbReference>
<dbReference type="Pfam" id="PF00498">
    <property type="entry name" value="FHA"/>
    <property type="match status" value="1"/>
</dbReference>
<name>A0A1X0R2K7_RHIZD</name>
<dbReference type="InterPro" id="IPR008984">
    <property type="entry name" value="SMAD_FHA_dom_sf"/>
</dbReference>
<feature type="compositionally biased region" description="Basic and acidic residues" evidence="1">
    <location>
        <begin position="212"/>
        <end position="228"/>
    </location>
</feature>
<evidence type="ECO:0000256" key="1">
    <source>
        <dbReference type="SAM" id="MobiDB-lite"/>
    </source>
</evidence>
<dbReference type="OrthoDB" id="444265at2759"/>
<dbReference type="SUPFAM" id="SSF49879">
    <property type="entry name" value="SMAD/FHA domain"/>
    <property type="match status" value="1"/>
</dbReference>
<feature type="compositionally biased region" description="Basic and acidic residues" evidence="1">
    <location>
        <begin position="251"/>
        <end position="261"/>
    </location>
</feature>
<feature type="region of interest" description="Disordered" evidence="1">
    <location>
        <begin position="277"/>
        <end position="315"/>
    </location>
</feature>
<proteinExistence type="predicted"/>
<feature type="compositionally biased region" description="Basic and acidic residues" evidence="1">
    <location>
        <begin position="277"/>
        <end position="291"/>
    </location>
</feature>
<dbReference type="AlphaFoldDB" id="A0A1X0R2K7"/>
<feature type="domain" description="FHA" evidence="2">
    <location>
        <begin position="66"/>
        <end position="116"/>
    </location>
</feature>
<reference evidence="3" key="1">
    <citation type="journal article" date="2016" name="Proc. Natl. Acad. Sci. U.S.A.">
        <title>Lipid metabolic changes in an early divergent fungus govern the establishment of a mutualistic symbiosis with endobacteria.</title>
        <authorList>
            <person name="Lastovetsky O.A."/>
            <person name="Gaspar M.L."/>
            <person name="Mondo S.J."/>
            <person name="LaButti K.M."/>
            <person name="Sandor L."/>
            <person name="Grigoriev I.V."/>
            <person name="Henry S.A."/>
            <person name="Pawlowska T.E."/>
        </authorList>
    </citation>
    <scope>NUCLEOTIDE SEQUENCE [LARGE SCALE GENOMIC DNA]</scope>
    <source>
        <strain evidence="3">ATCC 52814</strain>
    </source>
</reference>
<dbReference type="PANTHER" id="PTHR23308">
    <property type="entry name" value="NUCLEAR INHIBITOR OF PROTEIN PHOSPHATASE-1"/>
    <property type="match status" value="1"/>
</dbReference>
<dbReference type="EMBL" id="KV921927">
    <property type="protein sequence ID" value="ORE06252.1"/>
    <property type="molecule type" value="Genomic_DNA"/>
</dbReference>
<evidence type="ECO:0000313" key="3">
    <source>
        <dbReference type="EMBL" id="ORE06252.1"/>
    </source>
</evidence>
<feature type="region of interest" description="Disordered" evidence="1">
    <location>
        <begin position="1"/>
        <end position="32"/>
    </location>
</feature>
<feature type="compositionally biased region" description="Acidic residues" evidence="1">
    <location>
        <begin position="191"/>
        <end position="200"/>
    </location>
</feature>
<accession>A0A1X0R2K7</accession>
<dbReference type="InterPro" id="IPR000253">
    <property type="entry name" value="FHA_dom"/>
</dbReference>